<organism evidence="1 2">
    <name type="scientific">Streblomastix strix</name>
    <dbReference type="NCBI Taxonomy" id="222440"/>
    <lineage>
        <taxon>Eukaryota</taxon>
        <taxon>Metamonada</taxon>
        <taxon>Preaxostyla</taxon>
        <taxon>Oxymonadida</taxon>
        <taxon>Streblomastigidae</taxon>
        <taxon>Streblomastix</taxon>
    </lineage>
</organism>
<dbReference type="EMBL" id="SNRW01001820">
    <property type="protein sequence ID" value="KAA6394893.1"/>
    <property type="molecule type" value="Genomic_DNA"/>
</dbReference>
<comment type="caution">
    <text evidence="1">The sequence shown here is derived from an EMBL/GenBank/DDBJ whole genome shotgun (WGS) entry which is preliminary data.</text>
</comment>
<reference evidence="1 2" key="1">
    <citation type="submission" date="2019-03" db="EMBL/GenBank/DDBJ databases">
        <title>Single cell metagenomics reveals metabolic interactions within the superorganism composed of flagellate Streblomastix strix and complex community of Bacteroidetes bacteria on its surface.</title>
        <authorList>
            <person name="Treitli S.C."/>
            <person name="Kolisko M."/>
            <person name="Husnik F."/>
            <person name="Keeling P."/>
            <person name="Hampl V."/>
        </authorList>
    </citation>
    <scope>NUCLEOTIDE SEQUENCE [LARGE SCALE GENOMIC DNA]</scope>
    <source>
        <strain evidence="1">ST1C</strain>
    </source>
</reference>
<accession>A0A5J4WJG9</accession>
<evidence type="ECO:0000313" key="1">
    <source>
        <dbReference type="EMBL" id="KAA6394893.1"/>
    </source>
</evidence>
<name>A0A5J4WJG9_9EUKA</name>
<sequence>MVQSCQVCWEITIPGEILALQLNLIPGLSTALNSKARARARVNFNGLDDPQAEWVRTMAVGAEDNEMPINPNEHVKFWLGYSTAYGPFQQIAICKDNTKLWQTSIYSREQAVIAVNSLSDSCTKNSVSVSPLETVVSGRRHCGVSIDIPVEAFAAGSFNYLIQYPITIAGELDLNQLNPKFNSFPVLTRNYASLYLQLWTQDFLQDLKVVWLNKSNTITNQHLAYQMIPSERPDLIFLLNTDKDSYSRFPAKIVNIKGKAPDERRPKIQQVKLRMQDSLSQKLIINFQFRGFSENGGSMQSMMSYSNIKAMFITFALNQYPTWFFPVLFQRFNLEIDQRHIIQQEYVSLNPMVTGQMFECFVEQDLVSAPLVLYHSLNFQNQTINESNGNYYGYMGTSYIDRENIFYYTTLYIGSKVVKIYYLYKFMLAWKMATDDSFMRGYNSTKMGARTNIQVTLQGSITQGIIDNSQILDAVPGIQDDQNNLLQFIATRAYPTPTNAQITPQMHYLCDAIIRFTFDDAPDPQVLNFEIIGEVGGTMLRSG</sequence>
<evidence type="ECO:0000313" key="2">
    <source>
        <dbReference type="Proteomes" id="UP000324800"/>
    </source>
</evidence>
<proteinExistence type="predicted"/>
<gene>
    <name evidence="1" type="ORF">EZS28_009580</name>
</gene>
<protein>
    <submittedName>
        <fullName evidence="1">Uncharacterized protein</fullName>
    </submittedName>
</protein>
<dbReference type="Proteomes" id="UP000324800">
    <property type="component" value="Unassembled WGS sequence"/>
</dbReference>
<dbReference type="AlphaFoldDB" id="A0A5J4WJG9"/>